<accession>A0A5C1QEG3</accession>
<reference evidence="5 6" key="2">
    <citation type="submission" date="2019-09" db="EMBL/GenBank/DDBJ databases">
        <title>Complete Genome Sequence and Methylome Analysis of free living Spirochaetas.</title>
        <authorList>
            <person name="Leshcheva N."/>
            <person name="Mikheeva N."/>
        </authorList>
    </citation>
    <scope>NUCLEOTIDE SEQUENCE [LARGE SCALE GENOMIC DNA]</scope>
    <source>
        <strain evidence="5 6">P</strain>
    </source>
</reference>
<evidence type="ECO:0000313" key="6">
    <source>
        <dbReference type="Proteomes" id="UP000323824"/>
    </source>
</evidence>
<dbReference type="EMBL" id="CP035807">
    <property type="protein sequence ID" value="QEN05768.1"/>
    <property type="molecule type" value="Genomic_DNA"/>
</dbReference>
<reference evidence="5 6" key="1">
    <citation type="submission" date="2019-02" db="EMBL/GenBank/DDBJ databases">
        <authorList>
            <person name="Fomenkov A."/>
            <person name="Dubinina G."/>
            <person name="Grabovich M."/>
            <person name="Vincze T."/>
            <person name="Roberts R.J."/>
        </authorList>
    </citation>
    <scope>NUCLEOTIDE SEQUENCE [LARGE SCALE GENOMIC DNA]</scope>
    <source>
        <strain evidence="5 6">P</strain>
    </source>
</reference>
<dbReference type="Gene3D" id="3.20.20.140">
    <property type="entry name" value="Metal-dependent hydrolases"/>
    <property type="match status" value="1"/>
</dbReference>
<organism evidence="5 6">
    <name type="scientific">Thiospirochaeta perfilievii</name>
    <dbReference type="NCBI Taxonomy" id="252967"/>
    <lineage>
        <taxon>Bacteria</taxon>
        <taxon>Pseudomonadati</taxon>
        <taxon>Spirochaetota</taxon>
        <taxon>Spirochaetia</taxon>
        <taxon>Spirochaetales</taxon>
        <taxon>Spirochaetaceae</taxon>
        <taxon>Thiospirochaeta</taxon>
    </lineage>
</organism>
<evidence type="ECO:0000256" key="1">
    <source>
        <dbReference type="ARBA" id="ARBA00009275"/>
    </source>
</evidence>
<feature type="binding site" evidence="4">
    <location>
        <position position="10"/>
    </location>
    <ligand>
        <name>a divalent metal cation</name>
        <dbReference type="ChEBI" id="CHEBI:60240"/>
        <label>1</label>
    </ligand>
</feature>
<dbReference type="InterPro" id="IPR032466">
    <property type="entry name" value="Metal_Hydrolase"/>
</dbReference>
<feature type="binding site" evidence="4">
    <location>
        <position position="12"/>
    </location>
    <ligand>
        <name>a divalent metal cation</name>
        <dbReference type="ChEBI" id="CHEBI:60240"/>
        <label>1</label>
    </ligand>
</feature>
<evidence type="ECO:0000256" key="2">
    <source>
        <dbReference type="ARBA" id="ARBA00022723"/>
    </source>
</evidence>
<dbReference type="PIRSF" id="PIRSF005902">
    <property type="entry name" value="DNase_TatD"/>
    <property type="match status" value="1"/>
</dbReference>
<dbReference type="CDD" id="cd01310">
    <property type="entry name" value="TatD_DNAse"/>
    <property type="match status" value="1"/>
</dbReference>
<dbReference type="InterPro" id="IPR018228">
    <property type="entry name" value="DNase_TatD-rel_CS"/>
</dbReference>
<dbReference type="AlphaFoldDB" id="A0A5C1QEG3"/>
<gene>
    <name evidence="5" type="ORF">EW093_14005</name>
</gene>
<dbReference type="FunFam" id="3.20.20.140:FF:000005">
    <property type="entry name" value="TatD family hydrolase"/>
    <property type="match status" value="1"/>
</dbReference>
<dbReference type="PROSITE" id="PS01090">
    <property type="entry name" value="TATD_2"/>
    <property type="match status" value="1"/>
</dbReference>
<dbReference type="OrthoDB" id="9810005at2"/>
<dbReference type="GO" id="GO:0016788">
    <property type="term" value="F:hydrolase activity, acting on ester bonds"/>
    <property type="evidence" value="ECO:0007669"/>
    <property type="project" value="InterPro"/>
</dbReference>
<dbReference type="PROSITE" id="PS01091">
    <property type="entry name" value="TATD_3"/>
    <property type="match status" value="1"/>
</dbReference>
<keyword evidence="2 4" id="KW-0479">Metal-binding</keyword>
<keyword evidence="6" id="KW-1185">Reference proteome</keyword>
<dbReference type="RefSeq" id="WP_149569001.1">
    <property type="nucleotide sequence ID" value="NZ_CP035807.1"/>
</dbReference>
<dbReference type="SUPFAM" id="SSF51556">
    <property type="entry name" value="Metallo-dependent hydrolases"/>
    <property type="match status" value="1"/>
</dbReference>
<sequence>MNIENISDSHFHILEMKEKGLDLENIFDNWFSNGGQYLIDIGVDELNFKDRTFYSSKYNKIYHSVGIHPNSAGGNLVERMKKVQSELNKNSVVAIGETGLDYYWDTVDKSIQRDFFISHIELAIKHDLPIIIHNRNATEDMISILKKYKGKLRGIIHCFSEGKKEVEEFIDLGFYISYAGNVTYKKNHDLQESLKYVPLDHLLLETDSPYLSPTPLRGKLNTPLNIIHSYNFVSEKLNTTDFHLKELVTNNIKAIFKLEEEL</sequence>
<dbReference type="KEGG" id="sper:EW093_14005"/>
<protein>
    <submittedName>
        <fullName evidence="5">TatD family deoxyribonuclease</fullName>
    </submittedName>
</protein>
<dbReference type="GO" id="GO:0046872">
    <property type="term" value="F:metal ion binding"/>
    <property type="evidence" value="ECO:0007669"/>
    <property type="project" value="UniProtKB-KW"/>
</dbReference>
<dbReference type="InterPro" id="IPR015991">
    <property type="entry name" value="TatD/YcfH-like"/>
</dbReference>
<dbReference type="NCBIfam" id="TIGR00010">
    <property type="entry name" value="YchF/TatD family DNA exonuclease"/>
    <property type="match status" value="1"/>
</dbReference>
<dbReference type="Proteomes" id="UP000323824">
    <property type="component" value="Chromosome"/>
</dbReference>
<feature type="binding site" evidence="4">
    <location>
        <position position="207"/>
    </location>
    <ligand>
        <name>a divalent metal cation</name>
        <dbReference type="ChEBI" id="CHEBI:60240"/>
        <label>1</label>
    </ligand>
</feature>
<name>A0A5C1QEG3_9SPIO</name>
<evidence type="ECO:0000313" key="5">
    <source>
        <dbReference type="EMBL" id="QEN05768.1"/>
    </source>
</evidence>
<proteinExistence type="inferred from homology"/>
<comment type="similarity">
    <text evidence="1">Belongs to the metallo-dependent hydrolases superfamily. TatD-type hydrolase family.</text>
</comment>
<dbReference type="PANTHER" id="PTHR46124:SF2">
    <property type="entry name" value="D-AMINOACYL-TRNA DEACYLASE"/>
    <property type="match status" value="1"/>
</dbReference>
<keyword evidence="3" id="KW-0378">Hydrolase</keyword>
<evidence type="ECO:0000256" key="4">
    <source>
        <dbReference type="PIRSR" id="PIRSR005902-1"/>
    </source>
</evidence>
<evidence type="ECO:0000256" key="3">
    <source>
        <dbReference type="ARBA" id="ARBA00022801"/>
    </source>
</evidence>
<dbReference type="Pfam" id="PF01026">
    <property type="entry name" value="TatD_DNase"/>
    <property type="match status" value="1"/>
</dbReference>
<dbReference type="GO" id="GO:0004536">
    <property type="term" value="F:DNA nuclease activity"/>
    <property type="evidence" value="ECO:0007669"/>
    <property type="project" value="InterPro"/>
</dbReference>
<feature type="binding site" evidence="4">
    <location>
        <position position="157"/>
    </location>
    <ligand>
        <name>a divalent metal cation</name>
        <dbReference type="ChEBI" id="CHEBI:60240"/>
        <label>2</label>
    </ligand>
</feature>
<dbReference type="InterPro" id="IPR001130">
    <property type="entry name" value="TatD-like"/>
</dbReference>
<dbReference type="PANTHER" id="PTHR46124">
    <property type="entry name" value="D-AMINOACYL-TRNA DEACYLASE"/>
    <property type="match status" value="1"/>
</dbReference>
<feature type="binding site" evidence="4">
    <location>
        <position position="97"/>
    </location>
    <ligand>
        <name>a divalent metal cation</name>
        <dbReference type="ChEBI" id="CHEBI:60240"/>
        <label>1</label>
    </ligand>
</feature>
<feature type="binding site" evidence="4">
    <location>
        <position position="133"/>
    </location>
    <ligand>
        <name>a divalent metal cation</name>
        <dbReference type="ChEBI" id="CHEBI:60240"/>
        <label>2</label>
    </ligand>
</feature>